<dbReference type="SUPFAM" id="SSF55486">
    <property type="entry name" value="Metalloproteases ('zincins'), catalytic domain"/>
    <property type="match status" value="1"/>
</dbReference>
<feature type="binding site" evidence="1">
    <location>
        <position position="363"/>
    </location>
    <ligand>
        <name>Zn(2+)</name>
        <dbReference type="ChEBI" id="CHEBI:29105"/>
        <note>catalytic</note>
    </ligand>
</feature>
<feature type="signal peptide" evidence="2">
    <location>
        <begin position="1"/>
        <end position="22"/>
    </location>
</feature>
<name>A0AAE1AD63_9GAST</name>
<dbReference type="PANTHER" id="PTHR11905">
    <property type="entry name" value="ADAM A DISINTEGRIN AND METALLOPROTEASE DOMAIN"/>
    <property type="match status" value="1"/>
</dbReference>
<dbReference type="PROSITE" id="PS50215">
    <property type="entry name" value="ADAM_MEPRO"/>
    <property type="match status" value="1"/>
</dbReference>
<organism evidence="4 5">
    <name type="scientific">Elysia crispata</name>
    <name type="common">lettuce slug</name>
    <dbReference type="NCBI Taxonomy" id="231223"/>
    <lineage>
        <taxon>Eukaryota</taxon>
        <taxon>Metazoa</taxon>
        <taxon>Spiralia</taxon>
        <taxon>Lophotrochozoa</taxon>
        <taxon>Mollusca</taxon>
        <taxon>Gastropoda</taxon>
        <taxon>Heterobranchia</taxon>
        <taxon>Euthyneura</taxon>
        <taxon>Panpulmonata</taxon>
        <taxon>Sacoglossa</taxon>
        <taxon>Placobranchoidea</taxon>
        <taxon>Plakobranchidae</taxon>
        <taxon>Elysia</taxon>
    </lineage>
</organism>
<dbReference type="PANTHER" id="PTHR11905:SF159">
    <property type="entry name" value="ADAM METALLOPROTEASE"/>
    <property type="match status" value="1"/>
</dbReference>
<evidence type="ECO:0000256" key="1">
    <source>
        <dbReference type="PROSITE-ProRule" id="PRU00276"/>
    </source>
</evidence>
<proteinExistence type="predicted"/>
<protein>
    <recommendedName>
        <fullName evidence="3">Peptidase M12B domain-containing protein</fullName>
    </recommendedName>
</protein>
<feature type="binding site" evidence="1">
    <location>
        <position position="357"/>
    </location>
    <ligand>
        <name>Zn(2+)</name>
        <dbReference type="ChEBI" id="CHEBI:29105"/>
        <note>catalytic</note>
    </ligand>
</feature>
<accession>A0AAE1AD63</accession>
<comment type="caution">
    <text evidence="4">The sequence shown here is derived from an EMBL/GenBank/DDBJ whole genome shotgun (WGS) entry which is preliminary data.</text>
</comment>
<dbReference type="InterPro" id="IPR024079">
    <property type="entry name" value="MetalloPept_cat_dom_sf"/>
</dbReference>
<feature type="domain" description="Peptidase M12B" evidence="3">
    <location>
        <begin position="213"/>
        <end position="409"/>
    </location>
</feature>
<feature type="active site" evidence="1">
    <location>
        <position position="354"/>
    </location>
</feature>
<dbReference type="AlphaFoldDB" id="A0AAE1AD63"/>
<keyword evidence="1" id="KW-0479">Metal-binding</keyword>
<evidence type="ECO:0000313" key="5">
    <source>
        <dbReference type="Proteomes" id="UP001283361"/>
    </source>
</evidence>
<feature type="chain" id="PRO_5041910882" description="Peptidase M12B domain-containing protein" evidence="2">
    <location>
        <begin position="23"/>
        <end position="417"/>
    </location>
</feature>
<dbReference type="InterPro" id="IPR001590">
    <property type="entry name" value="Peptidase_M12B"/>
</dbReference>
<evidence type="ECO:0000256" key="2">
    <source>
        <dbReference type="SAM" id="SignalP"/>
    </source>
</evidence>
<keyword evidence="5" id="KW-1185">Reference proteome</keyword>
<comment type="caution">
    <text evidence="1">Lacks conserved residue(s) required for the propagation of feature annotation.</text>
</comment>
<dbReference type="GO" id="GO:0004222">
    <property type="term" value="F:metalloendopeptidase activity"/>
    <property type="evidence" value="ECO:0007669"/>
    <property type="project" value="InterPro"/>
</dbReference>
<dbReference type="GO" id="GO:0006508">
    <property type="term" value="P:proteolysis"/>
    <property type="evidence" value="ECO:0007669"/>
    <property type="project" value="InterPro"/>
</dbReference>
<feature type="binding site" evidence="1">
    <location>
        <position position="353"/>
    </location>
    <ligand>
        <name>Zn(2+)</name>
        <dbReference type="ChEBI" id="CHEBI:29105"/>
        <note>catalytic</note>
    </ligand>
</feature>
<evidence type="ECO:0000259" key="3">
    <source>
        <dbReference type="PROSITE" id="PS50215"/>
    </source>
</evidence>
<gene>
    <name evidence="4" type="ORF">RRG08_023917</name>
</gene>
<sequence length="417" mass="47521">MDTGRILESLLLLTLTVTLTVGYKLKDDTMREVSGRMLVLEPETGTHHRMTRRHVDLEDDLSRAVRLELGSEGINLDMTLTRRSVWTNESRAFEYRDNKLEEVILDLDPECFMAGSLDSGEGSASFISCDGLSGIVQTPDVEYLVEQMPGDDPSEVKVTVVEQPHLDEWALQDDEDDELVAQEEEERNYFNNMKYNSTLTSIKREKRRAGADVTAEIAVYADKNYANFLKSSGRNTLAKATKFFANKWNTIARVYGDRSKVGVKFAIQLKHVEVWWTNPRYYRAVQSNNNLNKHLNPFCSNTRGSKADHRMLYTAGVGGAVMGLAWVGGICNPNRACSIVKNKSLTNLMVELHEFGHSLGFRHEPQMKPCSKPDGFMGWTRTHKFNDCYRRSFLQTYKLRSRNCLRQVNMHKKVLNG</sequence>
<evidence type="ECO:0000313" key="4">
    <source>
        <dbReference type="EMBL" id="KAK3785663.1"/>
    </source>
</evidence>
<dbReference type="GO" id="GO:0046872">
    <property type="term" value="F:metal ion binding"/>
    <property type="evidence" value="ECO:0007669"/>
    <property type="project" value="UniProtKB-KW"/>
</dbReference>
<keyword evidence="1" id="KW-0862">Zinc</keyword>
<dbReference type="Pfam" id="PF13688">
    <property type="entry name" value="Reprolysin_5"/>
    <property type="match status" value="1"/>
</dbReference>
<reference evidence="4" key="1">
    <citation type="journal article" date="2023" name="G3 (Bethesda)">
        <title>A reference genome for the long-term kleptoplast-retaining sea slug Elysia crispata morphotype clarki.</title>
        <authorList>
            <person name="Eastman K.E."/>
            <person name="Pendleton A.L."/>
            <person name="Shaikh M.A."/>
            <person name="Suttiyut T."/>
            <person name="Ogas R."/>
            <person name="Tomko P."/>
            <person name="Gavelis G."/>
            <person name="Widhalm J.R."/>
            <person name="Wisecaver J.H."/>
        </authorList>
    </citation>
    <scope>NUCLEOTIDE SEQUENCE</scope>
    <source>
        <strain evidence="4">ECLA1</strain>
    </source>
</reference>
<keyword evidence="2" id="KW-0732">Signal</keyword>
<dbReference type="EMBL" id="JAWDGP010002092">
    <property type="protein sequence ID" value="KAK3785663.1"/>
    <property type="molecule type" value="Genomic_DNA"/>
</dbReference>
<dbReference type="Proteomes" id="UP001283361">
    <property type="component" value="Unassembled WGS sequence"/>
</dbReference>
<dbReference type="Gene3D" id="3.40.390.10">
    <property type="entry name" value="Collagenase (Catalytic Domain)"/>
    <property type="match status" value="1"/>
</dbReference>